<reference evidence="1" key="2">
    <citation type="journal article" date="2015" name="Fish Shellfish Immunol.">
        <title>Early steps in the European eel (Anguilla anguilla)-Vibrio vulnificus interaction in the gills: Role of the RtxA13 toxin.</title>
        <authorList>
            <person name="Callol A."/>
            <person name="Pajuelo D."/>
            <person name="Ebbesson L."/>
            <person name="Teles M."/>
            <person name="MacKenzie S."/>
            <person name="Amaro C."/>
        </authorList>
    </citation>
    <scope>NUCLEOTIDE SEQUENCE</scope>
</reference>
<reference evidence="1" key="1">
    <citation type="submission" date="2014-11" db="EMBL/GenBank/DDBJ databases">
        <authorList>
            <person name="Amaro Gonzalez C."/>
        </authorList>
    </citation>
    <scope>NUCLEOTIDE SEQUENCE</scope>
</reference>
<evidence type="ECO:0000313" key="1">
    <source>
        <dbReference type="EMBL" id="JAH46624.1"/>
    </source>
</evidence>
<dbReference type="EMBL" id="GBXM01064330">
    <property type="protein sequence ID" value="JAH44247.1"/>
    <property type="molecule type" value="Transcribed_RNA"/>
</dbReference>
<accession>A0A0E9SZ41</accession>
<proteinExistence type="predicted"/>
<protein>
    <submittedName>
        <fullName evidence="1">Uncharacterized protein</fullName>
    </submittedName>
</protein>
<dbReference type="EMBL" id="GBXM01070602">
    <property type="protein sequence ID" value="JAH37975.1"/>
    <property type="molecule type" value="Transcribed_RNA"/>
</dbReference>
<organism evidence="1">
    <name type="scientific">Anguilla anguilla</name>
    <name type="common">European freshwater eel</name>
    <name type="synonym">Muraena anguilla</name>
    <dbReference type="NCBI Taxonomy" id="7936"/>
    <lineage>
        <taxon>Eukaryota</taxon>
        <taxon>Metazoa</taxon>
        <taxon>Chordata</taxon>
        <taxon>Craniata</taxon>
        <taxon>Vertebrata</taxon>
        <taxon>Euteleostomi</taxon>
        <taxon>Actinopterygii</taxon>
        <taxon>Neopterygii</taxon>
        <taxon>Teleostei</taxon>
        <taxon>Anguilliformes</taxon>
        <taxon>Anguillidae</taxon>
        <taxon>Anguilla</taxon>
    </lineage>
</organism>
<sequence length="11" mass="1349">MNPNLMFLQLK</sequence>
<dbReference type="EMBL" id="GBXM01061953">
    <property type="protein sequence ID" value="JAH46624.1"/>
    <property type="molecule type" value="Transcribed_RNA"/>
</dbReference>
<dbReference type="EMBL" id="GBXM01074347">
    <property type="protein sequence ID" value="JAH34230.1"/>
    <property type="molecule type" value="Transcribed_RNA"/>
</dbReference>
<name>A0A0E9SZ41_ANGAN</name>